<feature type="domain" description="EGF-like" evidence="17">
    <location>
        <begin position="458"/>
        <end position="495"/>
    </location>
</feature>
<feature type="domain" description="CUB" evidence="16">
    <location>
        <begin position="856"/>
        <end position="971"/>
    </location>
</feature>
<dbReference type="InterPro" id="IPR049883">
    <property type="entry name" value="NOTCH1_EGF-like"/>
</dbReference>
<dbReference type="RefSeq" id="XP_030081145.1">
    <property type="nucleotide sequence ID" value="XM_030225285.1"/>
</dbReference>
<dbReference type="InterPro" id="IPR000152">
    <property type="entry name" value="EGF-type_Asp/Asn_hydroxyl_site"/>
</dbReference>
<feature type="domain" description="EGF-like" evidence="17">
    <location>
        <begin position="375"/>
        <end position="417"/>
    </location>
</feature>
<dbReference type="Proteomes" id="UP000504633">
    <property type="component" value="Unplaced"/>
</dbReference>
<evidence type="ECO:0000313" key="19">
    <source>
        <dbReference type="RefSeq" id="XP_030081145.1"/>
    </source>
</evidence>
<evidence type="ECO:0000256" key="7">
    <source>
        <dbReference type="ARBA" id="ARBA00022737"/>
    </source>
</evidence>
<gene>
    <name evidence="19" type="primary">LOC111603468</name>
</gene>
<keyword evidence="6 15" id="KW-0732">Signal</keyword>
<feature type="domain" description="EGF-like" evidence="17">
    <location>
        <begin position="190"/>
        <end position="232"/>
    </location>
</feature>
<feature type="domain" description="CUB" evidence="16">
    <location>
        <begin position="1984"/>
        <end position="2103"/>
    </location>
</feature>
<dbReference type="CDD" id="cd00053">
    <property type="entry name" value="EGF"/>
    <property type="match status" value="1"/>
</dbReference>
<evidence type="ECO:0000256" key="15">
    <source>
        <dbReference type="SAM" id="SignalP"/>
    </source>
</evidence>
<feature type="disulfide bond" evidence="13">
    <location>
        <begin position="2104"/>
        <end position="2131"/>
    </location>
</feature>
<feature type="domain" description="CUB" evidence="16">
    <location>
        <begin position="2104"/>
        <end position="2226"/>
    </location>
</feature>
<feature type="domain" description="CUB" evidence="16">
    <location>
        <begin position="2345"/>
        <end position="2463"/>
    </location>
</feature>
<dbReference type="GO" id="GO:0005886">
    <property type="term" value="C:plasma membrane"/>
    <property type="evidence" value="ECO:0007669"/>
    <property type="project" value="UniProtKB-SubCell"/>
</dbReference>
<dbReference type="FunFam" id="2.10.25.10:FF:000260">
    <property type="entry name" value="Notch receptor 4"/>
    <property type="match status" value="1"/>
</dbReference>
<evidence type="ECO:0000256" key="5">
    <source>
        <dbReference type="ARBA" id="ARBA00022723"/>
    </source>
</evidence>
<keyword evidence="11 14" id="KW-1015">Disulfide bond</keyword>
<evidence type="ECO:0000256" key="6">
    <source>
        <dbReference type="ARBA" id="ARBA00022729"/>
    </source>
</evidence>
<evidence type="ECO:0000256" key="4">
    <source>
        <dbReference type="ARBA" id="ARBA00022536"/>
    </source>
</evidence>
<dbReference type="FunFam" id="2.10.25.10:FF:000095">
    <property type="entry name" value="Notch, isoform B"/>
    <property type="match status" value="1"/>
</dbReference>
<feature type="domain" description="EGF-like" evidence="17">
    <location>
        <begin position="421"/>
        <end position="457"/>
    </location>
</feature>
<dbReference type="FunFam" id="2.10.25.10:FF:000061">
    <property type="entry name" value="Delta-like protein"/>
    <property type="match status" value="1"/>
</dbReference>
<dbReference type="SMART" id="SM00042">
    <property type="entry name" value="CUB"/>
    <property type="match status" value="18"/>
</dbReference>
<evidence type="ECO:0000256" key="1">
    <source>
        <dbReference type="ARBA" id="ARBA00004202"/>
    </source>
</evidence>
<organism evidence="18 19">
    <name type="scientific">Drosophila hydei</name>
    <name type="common">Fruit fly</name>
    <dbReference type="NCBI Taxonomy" id="7224"/>
    <lineage>
        <taxon>Eukaryota</taxon>
        <taxon>Metazoa</taxon>
        <taxon>Ecdysozoa</taxon>
        <taxon>Arthropoda</taxon>
        <taxon>Hexapoda</taxon>
        <taxon>Insecta</taxon>
        <taxon>Pterygota</taxon>
        <taxon>Neoptera</taxon>
        <taxon>Endopterygota</taxon>
        <taxon>Diptera</taxon>
        <taxon>Brachycera</taxon>
        <taxon>Muscomorpha</taxon>
        <taxon>Ephydroidea</taxon>
        <taxon>Drosophilidae</taxon>
        <taxon>Drosophila</taxon>
    </lineage>
</organism>
<dbReference type="InterPro" id="IPR013032">
    <property type="entry name" value="EGF-like_CS"/>
</dbReference>
<name>A0A6J2SYA8_DROHY</name>
<dbReference type="InterPro" id="IPR001881">
    <property type="entry name" value="EGF-like_Ca-bd_dom"/>
</dbReference>
<keyword evidence="10" id="KW-0472">Membrane</keyword>
<dbReference type="InterPro" id="IPR000859">
    <property type="entry name" value="CUB_dom"/>
</dbReference>
<feature type="signal peptide" evidence="15">
    <location>
        <begin position="1"/>
        <end position="25"/>
    </location>
</feature>
<dbReference type="GO" id="GO:0015031">
    <property type="term" value="P:protein transport"/>
    <property type="evidence" value="ECO:0007669"/>
    <property type="project" value="UniProtKB-KW"/>
</dbReference>
<feature type="domain" description="CUB" evidence="16">
    <location>
        <begin position="1307"/>
        <end position="1421"/>
    </location>
</feature>
<dbReference type="PROSITE" id="PS01180">
    <property type="entry name" value="CUB"/>
    <property type="match status" value="18"/>
</dbReference>
<evidence type="ECO:0000256" key="9">
    <source>
        <dbReference type="ARBA" id="ARBA00022927"/>
    </source>
</evidence>
<feature type="domain" description="CUB" evidence="16">
    <location>
        <begin position="3492"/>
        <end position="3603"/>
    </location>
</feature>
<dbReference type="GO" id="GO:0005509">
    <property type="term" value="F:calcium ion binding"/>
    <property type="evidence" value="ECO:0007669"/>
    <property type="project" value="InterPro"/>
</dbReference>
<dbReference type="InterPro" id="IPR026823">
    <property type="entry name" value="cEGF"/>
</dbReference>
<evidence type="ECO:0000256" key="14">
    <source>
        <dbReference type="PROSITE-ProRule" id="PRU00076"/>
    </source>
</evidence>
<comment type="subcellular location">
    <subcellularLocation>
        <location evidence="1">Cell membrane</location>
        <topology evidence="1">Peripheral membrane protein</topology>
    </subcellularLocation>
</comment>
<feature type="domain" description="CUB" evidence="16">
    <location>
        <begin position="1196"/>
        <end position="1306"/>
    </location>
</feature>
<dbReference type="Pfam" id="PF00431">
    <property type="entry name" value="CUB"/>
    <property type="match status" value="16"/>
</dbReference>
<reference evidence="19" key="1">
    <citation type="submission" date="2025-08" db="UniProtKB">
        <authorList>
            <consortium name="RefSeq"/>
        </authorList>
    </citation>
    <scope>IDENTIFICATION</scope>
    <source>
        <strain evidence="19">15085-1641.00</strain>
        <tissue evidence="19">Whole body</tissue>
    </source>
</reference>
<feature type="disulfide bond" evidence="13">
    <location>
        <begin position="1984"/>
        <end position="2011"/>
    </location>
</feature>
<feature type="domain" description="CUB" evidence="16">
    <location>
        <begin position="1759"/>
        <end position="1869"/>
    </location>
</feature>
<dbReference type="Pfam" id="PF00008">
    <property type="entry name" value="EGF"/>
    <property type="match status" value="2"/>
</dbReference>
<evidence type="ECO:0000259" key="16">
    <source>
        <dbReference type="PROSITE" id="PS01180"/>
    </source>
</evidence>
<accession>A0A6J2SYA8</accession>
<dbReference type="PROSITE" id="PS50026">
    <property type="entry name" value="EGF_3"/>
    <property type="match status" value="6"/>
</dbReference>
<dbReference type="PROSITE" id="PS00010">
    <property type="entry name" value="ASX_HYDROXYL"/>
    <property type="match status" value="2"/>
</dbReference>
<dbReference type="SMART" id="SM00179">
    <property type="entry name" value="EGF_CA"/>
    <property type="match status" value="6"/>
</dbReference>
<feature type="disulfide bond" evidence="14">
    <location>
        <begin position="222"/>
        <end position="231"/>
    </location>
</feature>
<dbReference type="FunFam" id="2.60.120.290:FF:000013">
    <property type="entry name" value="Membrane frizzled-related protein"/>
    <property type="match status" value="2"/>
</dbReference>
<proteinExistence type="predicted"/>
<keyword evidence="2" id="KW-0813">Transport</keyword>
<dbReference type="KEGG" id="dhe:111603468"/>
<dbReference type="FunFam" id="2.60.120.290:FF:000005">
    <property type="entry name" value="Procollagen C-endopeptidase enhancer 1"/>
    <property type="match status" value="2"/>
</dbReference>
<feature type="domain" description="EGF-like" evidence="17">
    <location>
        <begin position="152"/>
        <end position="188"/>
    </location>
</feature>
<dbReference type="PROSITE" id="PS00022">
    <property type="entry name" value="EGF_1"/>
    <property type="match status" value="4"/>
</dbReference>
<dbReference type="Pfam" id="PF12661">
    <property type="entry name" value="hEGF"/>
    <property type="match status" value="1"/>
</dbReference>
<feature type="domain" description="CUB" evidence="16">
    <location>
        <begin position="1538"/>
        <end position="1655"/>
    </location>
</feature>
<dbReference type="Gene3D" id="2.10.25.10">
    <property type="entry name" value="Laminin"/>
    <property type="match status" value="6"/>
</dbReference>
<feature type="domain" description="CUB" evidence="16">
    <location>
        <begin position="746"/>
        <end position="855"/>
    </location>
</feature>
<dbReference type="InterPro" id="IPR000742">
    <property type="entry name" value="EGF"/>
</dbReference>
<dbReference type="PANTHER" id="PTHR24251:SF30">
    <property type="entry name" value="MEMBRANE FRIZZLED-RELATED PROTEIN"/>
    <property type="match status" value="1"/>
</dbReference>
<feature type="domain" description="CUB" evidence="16">
    <location>
        <begin position="2229"/>
        <end position="2343"/>
    </location>
</feature>
<protein>
    <submittedName>
        <fullName evidence="19">Cubilin homolog</fullName>
    </submittedName>
</protein>
<feature type="domain" description="CUB" evidence="16">
    <location>
        <begin position="2691"/>
        <end position="2753"/>
    </location>
</feature>
<feature type="domain" description="CUB" evidence="16">
    <location>
        <begin position="2816"/>
        <end position="2911"/>
    </location>
</feature>
<evidence type="ECO:0000256" key="3">
    <source>
        <dbReference type="ARBA" id="ARBA00022475"/>
    </source>
</evidence>
<keyword evidence="5" id="KW-0479">Metal-binding</keyword>
<evidence type="ECO:0000256" key="12">
    <source>
        <dbReference type="ARBA" id="ARBA00023180"/>
    </source>
</evidence>
<evidence type="ECO:0000256" key="13">
    <source>
        <dbReference type="PROSITE-ProRule" id="PRU00059"/>
    </source>
</evidence>
<dbReference type="SUPFAM" id="SSF57196">
    <property type="entry name" value="EGF/Laminin"/>
    <property type="match status" value="5"/>
</dbReference>
<dbReference type="SUPFAM" id="SSF49854">
    <property type="entry name" value="Spermadhesin, CUB domain"/>
    <property type="match status" value="20"/>
</dbReference>
<dbReference type="FunFam" id="2.10.25.10:FF:000038">
    <property type="entry name" value="Fibrillin 2"/>
    <property type="match status" value="1"/>
</dbReference>
<dbReference type="CDD" id="cd00041">
    <property type="entry name" value="CUB"/>
    <property type="match status" value="17"/>
</dbReference>
<feature type="domain" description="EGF-like" evidence="17">
    <location>
        <begin position="288"/>
        <end position="327"/>
    </location>
</feature>
<keyword evidence="3" id="KW-1003">Cell membrane</keyword>
<feature type="disulfide bond" evidence="14">
    <location>
        <begin position="485"/>
        <end position="494"/>
    </location>
</feature>
<keyword evidence="8" id="KW-0106">Calcium</keyword>
<evidence type="ECO:0000256" key="8">
    <source>
        <dbReference type="ARBA" id="ARBA00022837"/>
    </source>
</evidence>
<keyword evidence="12" id="KW-0325">Glycoprotein</keyword>
<comment type="caution">
    <text evidence="14">Lacks conserved residue(s) required for the propagation of feature annotation.</text>
</comment>
<keyword evidence="4 14" id="KW-0245">EGF-like domain</keyword>
<dbReference type="InterPro" id="IPR018097">
    <property type="entry name" value="EGF_Ca-bd_CS"/>
</dbReference>
<feature type="disulfide bond" evidence="14">
    <location>
        <begin position="178"/>
        <end position="187"/>
    </location>
</feature>
<evidence type="ECO:0000259" key="17">
    <source>
        <dbReference type="PROSITE" id="PS50026"/>
    </source>
</evidence>
<dbReference type="SMART" id="SM00181">
    <property type="entry name" value="EGF"/>
    <property type="match status" value="8"/>
</dbReference>
<feature type="chain" id="PRO_5026915966" evidence="15">
    <location>
        <begin position="26"/>
        <end position="3603"/>
    </location>
</feature>
<evidence type="ECO:0000256" key="11">
    <source>
        <dbReference type="ARBA" id="ARBA00023157"/>
    </source>
</evidence>
<dbReference type="GeneID" id="111603468"/>
<evidence type="ECO:0000256" key="10">
    <source>
        <dbReference type="ARBA" id="ARBA00023136"/>
    </source>
</evidence>
<sequence>MPIDKTQFVTLLSLCLCASVPRIKASGEREQALLHGSDDGTLLFEAATDQNITFRLMGEAATLLLNDVDIVALLQRRRRAQSTAARREPLSLDALKEQFRNVQRDLTRLGRWLSNTRNGTRRTGPTQRVLRRDIQRVQTVASILMTLEANLLKDDCESSPCKNGGTCYDAYKAFYCSCATGWQGATCEDDVNECFRFAGTDLAVCQNDAQCINTPGSYRCLCRNGFSGAHCRLRQHACLSNQSAELCGSHGTCLPSNNAAGYVCICDPGWTWADTNVSIASTSPCTRDVNECAPDVNPCHDECINLPGSFRCGACPPGYTGDGRHCQDLNECEDGNNGGCSQRPLVNCINTEGSFRCGRCPPGWTGDGRVCSEAKSNSCNGESICHSSAECEYISGAVVCSCPAGFFGHGYGADGCTEDSSRRPCDDHRCLNNGTCVLSGRGTSCICQPGYTGALCAEADACHPNPCENNGICRLLPNNRYRCVCPSGFTGSTCSHVRSYCGVVLRNETGRLQLPPGSTGYQPNERCAFIIRTRPGLVLNVTFGMFDLQQTPADCSADFLQLHDGSSLTARQIGRFCGTQLPLGNGQVVSTQEQLFFWFRSDNETQGRGFNLTWHSQPLRCGGSLSLALGDSGVLRSPSYPGKARPGLSCRWVLRAPFGNRVILRFYEITLGNGVDNRQWSTNCSNGDSLGVWESDRLLYMACQSEQPAPLHSSSNLLHILLHTDLNRADSSFQLHYEVVPGHPGCGGVFSEPSGVVIGHMNAKLCLYLIEQPIGTQIELNFLRVKLLHDCSLQKLEIFDGRTDEEPLLRRYCGEPEQDELQPVTSKSNVILLRYEYALSGIELSKSFELRYTRVCSGTYTDRAAEGGVITSPNYPNYYLEQLNCTYQIRGRASTLLRINITDLSFSEAEPEDQPSYLDVYLSLNSSEKQRLLKNLTNTLLISENNQARLVFHGASNPQHARGFRIEYSFIPAQYGGVLIRGASDIYVGRDFCQWIIEEPGQKHLEIILRSSYLQYVKINIYDNSTGAEGRLLNSYQSHAHLTDSISEYFDSNLVTVTAESASMLYIMTITYELANQECGITSTARFGTIKSPNWPAKYASYSNCTWLIKAPLGNRIELIVHNFTLETTSERCTDDYLEIRNGDQPTSPLIGLYCGNRIPPRVPSYGNALWLHFHSDNYGEETGFHITWQQLATGCGGKLSSPTGAIHSPHSIENNRGAVCCDWQISVAQGSTVQLSLQSQDPGLCNGQLTIFDGPSTRSKPISWSCRNEGRRLLLNSSSNHVVVRYNVDKETPEGIDFVLDYSTNCRVRLEEMRGAIETPNFPDSYPANANCEWDIRGGARNNRIQLSFSHLTVEQFGPTSCDFDYVSLSDYRDEQLISERRLCNAKDFDFTSVGNRVLIRFSSDSSTEAQGFHAEYKRLGCGEELQGMAGSFETPNAPYSVDVDCEWLITVPEGNQIRLLLKEVHIETSQRDCSDDLLSVLADSNSSHLLYSSCHVESAVQTLISPANELRVRFHSSAQRSRKYMKASYVMFKAACGGYVSTSNGVITSPNFQGQGNDISDENFECVWRLEATDTYGFLLMFDAFNLTESANCSVASLELSHLSDANGGKEQLIKRACGEAFPSTKVVQNHLRLHLRVSAGFWGKFSLHFEQVCGGTRTEGEGYLRSRLDETCYWTIIAPEGTKISLSIHQLECQGCTASAGNCTTGLRVLNALDDVVYFDLCEEHPAQLLLPTNRLAIQASGVALMAHYSTIENSCGGNITSVRGTLSSPNYPNSYPANVECVWLLETRDGNAMELTFEAMDIVKSDHCNTDFLELRAGLLGPLLGLYCDNELPTEPLLVKSKLWIKFRSQAGSSASGFKLRWSYVHDNELTEGTNGTIESPSKLAIQSDDQPYTWRIFTERERVVILNFREYNTGLLLFDGYDDTALPIGIGISPWQFTSSSNVIYLRTVNTNFDHFRVQWRVQRSEELKSNVTLKSDMCNEEYTLDNAQVRLNSPGYPGYKPNLRCEWTFSTKDPTKHAYVDLFEAQLEATGDCQFDYLSIQTSSNMIDWPEQLRICNSSAYNGRRISRVHGTPNIRLQFVTDPTINGTGFRSLVNTECGSNMTGSVGTILNSYSQRLQSTNDVGCEWHIEVRRGRVIEISIEYNETALNTTCLHYGIIYDGLDAYAPQLAPGKFCNQLGYNTVRSYRTSGPHAYVRYVYPSTKLSLRSVERSWNLTYREFNECDEEVRLTHFASSYNISSPGYPYYPHPHADCTWVVIAPPGETIAASFVDRFDLSQRNCDKEFIELYDGSTTLARQLLRTCRRTGTTYSSGNLLLVHYQTQLDQPWGGFRLNVSLSSCGGQFTSQSGVIESNHYPALGAYPKPAVCEYSIHTLTSTHIELNFTDLHLPFVATTDAESLDRIEILDLSDQRRIVKTLFGNQSVPLPIPLTTNQVALRFVTKQLNNTYRGFRLEYKSFLGTCQQKVNAASGELELKKPVRPNYIRFCSWRVTVPKGQRVRLEFLNLADFRNMTSTLMARKPFSFYNDPIYLSKITEFHPKDYDGNGIIRSTENFMMVRMKITQQTVTLRARFSSSEASPCPDDIGSRASGTISNEQLISLPSYYCTVSFVNDPGTTISFTVQQYRRASRGLQATVQLCDDVSNIRMNLILENVTYSMATTAGHLTLSKPMEIDATHFRATYRRYACGGDLELAEGSIIELPQLGEHFGQLECSWTLHNSDGYELNGNFSFSDSCEREYLLISDHKICGNVAKLNTTLLNAPQILLRYHATAYQAGNSQFQLQASKPKFLGGWGNVIKVWRQPTPPISIDAQSYRNNMELSWEFRAAGQLSLVLHFQGRFFIETAPNCSHDYLEVLAFRQGMWQPIAKYCGRQMPDPLFVEANSMRIVFRTDDKVTGDGFTFVVAPSCDTKLVASTELQTLRFITLSLMPDKQCNIEVTTDTEHQLLVSVVKKSSLRSAAQLCRLADFEAYRHDGVHEQEQALGRQCPNFEVTGYKKVRIMYTPTPVVSISLELQYQLLGCGGSHRAPFTLRPPVGNMRGQSCEWHVLAPAQHAILIHFKSMEIESSYLCQQSHVSIYRGNAVSEEQSLGRFCGNLSNPSVMVDSNEATIVSKLFDYRQPSGHDFLASVHFTPNCNEHLALDEGNTRMSLVRHYQLNDTNGSDDLQCFFRASAVPGYRLSVWLKQLQLNANRCSRDSCNTLEVIDGFDRDSTSLGIYSAVVGNGTKLFSSTTDLLIKLSGTVAQQNGISFELILQMEATVCGQFKQNLFSNETVNIRMSNSNQTSVGGSIHCVWEFKTYSPFEVELKSVQLQDVSQVTGKCIDYLYISIENENDKHYCGQFHNTSVGIGNNTKFTLTFHSSRQEELDAIDISIHKKPNCNHTYNALSGMINYYTFDEVELENCTNDIRVPDKYYLTFVIMFISLEHTSSPAMFNITDLRTNRSIYNLPDSVYNAYIHSQSNAIRLSGSGVSYLQISYYSADSKLLPGCGGELNTLEGQFTNPDYNNRNYSDCSWHISVPGGRTLQFSFKTFDMGSEANCQLDNIKVYEVLPDFSEKLHHTFCGQVEPAAFLVKFNKIRVVAKKSPNFDGIGFQLYYNVE</sequence>
<feature type="disulfide bond" evidence="14">
    <location>
        <begin position="447"/>
        <end position="456"/>
    </location>
</feature>
<dbReference type="OrthoDB" id="10009301at2759"/>
<keyword evidence="18" id="KW-1185">Reference proteome</keyword>
<evidence type="ECO:0000313" key="18">
    <source>
        <dbReference type="Proteomes" id="UP000504633"/>
    </source>
</evidence>
<dbReference type="FunFam" id="2.10.25.10:FF:000379">
    <property type="entry name" value="Cubilin"/>
    <property type="match status" value="1"/>
</dbReference>
<dbReference type="Gene3D" id="2.60.120.290">
    <property type="entry name" value="Spermadhesin, CUB domain"/>
    <property type="match status" value="17"/>
</dbReference>
<feature type="domain" description="CUB" evidence="16">
    <location>
        <begin position="1423"/>
        <end position="1534"/>
    </location>
</feature>
<dbReference type="PROSITE" id="PS01186">
    <property type="entry name" value="EGF_2"/>
    <property type="match status" value="4"/>
</dbReference>
<dbReference type="CDD" id="cd00054">
    <property type="entry name" value="EGF_CA"/>
    <property type="match status" value="5"/>
</dbReference>
<keyword evidence="7" id="KW-0677">Repeat</keyword>
<dbReference type="Pfam" id="PF07645">
    <property type="entry name" value="EGF_CA"/>
    <property type="match status" value="1"/>
</dbReference>
<dbReference type="InterPro" id="IPR035914">
    <property type="entry name" value="Sperma_CUB_dom_sf"/>
</dbReference>
<dbReference type="PROSITE" id="PS01187">
    <property type="entry name" value="EGF_CA"/>
    <property type="match status" value="2"/>
</dbReference>
<feature type="domain" description="CUB" evidence="16">
    <location>
        <begin position="3025"/>
        <end position="3136"/>
    </location>
</feature>
<evidence type="ECO:0000256" key="2">
    <source>
        <dbReference type="ARBA" id="ARBA00022448"/>
    </source>
</evidence>
<feature type="domain" description="CUB" evidence="16">
    <location>
        <begin position="621"/>
        <end position="740"/>
    </location>
</feature>
<dbReference type="PANTHER" id="PTHR24251">
    <property type="entry name" value="OVOCHYMASE-RELATED"/>
    <property type="match status" value="1"/>
</dbReference>
<dbReference type="Pfam" id="PF12662">
    <property type="entry name" value="cEGF"/>
    <property type="match status" value="1"/>
</dbReference>
<feature type="domain" description="CUB" evidence="16">
    <location>
        <begin position="1079"/>
        <end position="1192"/>
    </location>
</feature>
<dbReference type="OMA" id="REFNECN"/>
<feature type="domain" description="CUB" evidence="16">
    <location>
        <begin position="501"/>
        <end position="617"/>
    </location>
</feature>
<keyword evidence="9" id="KW-0653">Protein transport</keyword>